<name>A0AAN9MQN0_CANGL</name>
<evidence type="ECO:0000313" key="2">
    <source>
        <dbReference type="EMBL" id="KAK7359039.1"/>
    </source>
</evidence>
<evidence type="ECO:0000313" key="3">
    <source>
        <dbReference type="Proteomes" id="UP001367508"/>
    </source>
</evidence>
<feature type="compositionally biased region" description="Basic and acidic residues" evidence="1">
    <location>
        <begin position="52"/>
        <end position="62"/>
    </location>
</feature>
<dbReference type="Proteomes" id="UP001367508">
    <property type="component" value="Unassembled WGS sequence"/>
</dbReference>
<dbReference type="AlphaFoldDB" id="A0AAN9MQN0"/>
<gene>
    <name evidence="2" type="ORF">VNO77_00983</name>
</gene>
<dbReference type="EMBL" id="JAYMYQ010000001">
    <property type="protein sequence ID" value="KAK7359039.1"/>
    <property type="molecule type" value="Genomic_DNA"/>
</dbReference>
<protein>
    <submittedName>
        <fullName evidence="2">Uncharacterized protein</fullName>
    </submittedName>
</protein>
<sequence length="72" mass="8125">MVTVLFASICVSQFVAIPCKRSFLSFFSPSSQSPALARTITIRSLGQSNHIAKRERERERNSQSEIPKLWKG</sequence>
<feature type="region of interest" description="Disordered" evidence="1">
    <location>
        <begin position="48"/>
        <end position="72"/>
    </location>
</feature>
<evidence type="ECO:0000256" key="1">
    <source>
        <dbReference type="SAM" id="MobiDB-lite"/>
    </source>
</evidence>
<organism evidence="2 3">
    <name type="scientific">Canavalia gladiata</name>
    <name type="common">Sword bean</name>
    <name type="synonym">Dolichos gladiatus</name>
    <dbReference type="NCBI Taxonomy" id="3824"/>
    <lineage>
        <taxon>Eukaryota</taxon>
        <taxon>Viridiplantae</taxon>
        <taxon>Streptophyta</taxon>
        <taxon>Embryophyta</taxon>
        <taxon>Tracheophyta</taxon>
        <taxon>Spermatophyta</taxon>
        <taxon>Magnoliopsida</taxon>
        <taxon>eudicotyledons</taxon>
        <taxon>Gunneridae</taxon>
        <taxon>Pentapetalae</taxon>
        <taxon>rosids</taxon>
        <taxon>fabids</taxon>
        <taxon>Fabales</taxon>
        <taxon>Fabaceae</taxon>
        <taxon>Papilionoideae</taxon>
        <taxon>50 kb inversion clade</taxon>
        <taxon>NPAAA clade</taxon>
        <taxon>indigoferoid/millettioid clade</taxon>
        <taxon>Phaseoleae</taxon>
        <taxon>Canavalia</taxon>
    </lineage>
</organism>
<reference evidence="2 3" key="1">
    <citation type="submission" date="2024-01" db="EMBL/GenBank/DDBJ databases">
        <title>The genomes of 5 underutilized Papilionoideae crops provide insights into root nodulation and disease resistanc.</title>
        <authorList>
            <person name="Jiang F."/>
        </authorList>
    </citation>
    <scope>NUCLEOTIDE SEQUENCE [LARGE SCALE GENOMIC DNA]</scope>
    <source>
        <strain evidence="2">LVBAO_FW01</strain>
        <tissue evidence="2">Leaves</tissue>
    </source>
</reference>
<proteinExistence type="predicted"/>
<comment type="caution">
    <text evidence="2">The sequence shown here is derived from an EMBL/GenBank/DDBJ whole genome shotgun (WGS) entry which is preliminary data.</text>
</comment>
<accession>A0AAN9MQN0</accession>
<keyword evidence="3" id="KW-1185">Reference proteome</keyword>